<evidence type="ECO:0000256" key="5">
    <source>
        <dbReference type="ARBA" id="ARBA00022723"/>
    </source>
</evidence>
<dbReference type="AlphaFoldDB" id="A0A9X1UXI5"/>
<proteinExistence type="inferred from homology"/>
<dbReference type="PROSITE" id="PS51851">
    <property type="entry name" value="KARI_C"/>
    <property type="match status" value="2"/>
</dbReference>
<dbReference type="Proteomes" id="UP001139344">
    <property type="component" value="Unassembled WGS sequence"/>
</dbReference>
<dbReference type="GO" id="GO:0004455">
    <property type="term" value="F:ketol-acid reductoisomerase activity"/>
    <property type="evidence" value="ECO:0007669"/>
    <property type="project" value="UniProtKB-UniRule"/>
</dbReference>
<evidence type="ECO:0000256" key="6">
    <source>
        <dbReference type="ARBA" id="ARBA00022842"/>
    </source>
</evidence>
<name>A0A9X1UXI5_9FLAO</name>
<dbReference type="Pfam" id="PF07991">
    <property type="entry name" value="KARI_N"/>
    <property type="match status" value="1"/>
</dbReference>
<dbReference type="PANTHER" id="PTHR21371:SF1">
    <property type="entry name" value="KETOL-ACID REDUCTOISOMERASE, MITOCHONDRIAL"/>
    <property type="match status" value="1"/>
</dbReference>
<evidence type="ECO:0000259" key="11">
    <source>
        <dbReference type="PROSITE" id="PS51850"/>
    </source>
</evidence>
<evidence type="ECO:0000256" key="9">
    <source>
        <dbReference type="HAMAP-Rule" id="MF_00435"/>
    </source>
</evidence>
<comment type="caution">
    <text evidence="13">The sequence shown here is derived from an EMBL/GenBank/DDBJ whole genome shotgun (WGS) entry which is preliminary data.</text>
</comment>
<feature type="binding site" evidence="9 10">
    <location>
        <position position="217"/>
    </location>
    <ligand>
        <name>Mg(2+)</name>
        <dbReference type="ChEBI" id="CHEBI:18420"/>
        <label>2</label>
    </ligand>
</feature>
<dbReference type="PROSITE" id="PS51850">
    <property type="entry name" value="KARI_N"/>
    <property type="match status" value="1"/>
</dbReference>
<comment type="pathway">
    <text evidence="2 9">Amino-acid biosynthesis; L-isoleucine biosynthesis; L-isoleucine from 2-oxobutanoate: step 2/4.</text>
</comment>
<gene>
    <name evidence="9 13" type="primary">ilvC</name>
    <name evidence="13" type="ORF">LU635_10670</name>
</gene>
<keyword evidence="7 9" id="KW-0560">Oxidoreductase</keyword>
<evidence type="ECO:0000256" key="8">
    <source>
        <dbReference type="ARBA" id="ARBA00023304"/>
    </source>
</evidence>
<feature type="binding site" evidence="9 10">
    <location>
        <position position="221"/>
    </location>
    <ligand>
        <name>Mg(2+)</name>
        <dbReference type="ChEBI" id="CHEBI:18420"/>
        <label>1</label>
    </ligand>
</feature>
<feature type="binding site" evidence="9 10">
    <location>
        <position position="393"/>
    </location>
    <ligand>
        <name>Mg(2+)</name>
        <dbReference type="ChEBI" id="CHEBI:18420"/>
        <label>2</label>
    </ligand>
</feature>
<sequence>MTNYFNSLPLREQLAQLGTCRFMDLDEFSEGVTALKDKKIVIVGCGAQGLNQGLNMRDSGLDISYALREGAIKEKRQSWKNATENKFNVGTYEELIPQADLVINLTPDKQHTPVIKAIAPHIKEGAVLSYSHGFNIVEEGMKIREDITVIMVAPKCPGSEVREEYKRGFGVPTLIAVHPENDPQGIGLEWAKAYAYATGGHRAGVLESSFVAEVKSDLMGEQTILCGVLQTGSILTFDKMVADGVDASYAAKLIQYGWETITEALKHGGITNMMDRLSNPAKLRANEIAEDLKGQMRPLFQKHMDDIISGAFSSRMMKDWANDDKELLTWRAETENTAFEKTEATSEEIKEQEYFDKGVLLVAFVKSGVELAFETMVEAGIIEDSAYYESLHETPLIANTIARKKLYEMNRVISDTAEYGCYLFDHAAKPLIKDYVNGLEPEVAGKSFGTGYTGVDNQELIAVNDNLRNHPVEKVGARLRKAMTAMKKIYE</sequence>
<feature type="binding site" evidence="9">
    <location>
        <position position="78"/>
    </location>
    <ligand>
        <name>NADP(+)</name>
        <dbReference type="ChEBI" id="CHEBI:58349"/>
    </ligand>
</feature>
<evidence type="ECO:0000256" key="10">
    <source>
        <dbReference type="PROSITE-ProRule" id="PRU01198"/>
    </source>
</evidence>
<accession>A0A9X1UXI5</accession>
<dbReference type="Gene3D" id="1.10.1040.10">
    <property type="entry name" value="N-(1-d-carboxylethyl)-l-norvaline Dehydrogenase, domain 2"/>
    <property type="match status" value="1"/>
</dbReference>
<feature type="binding site" evidence="9">
    <location>
        <begin position="45"/>
        <end position="48"/>
    </location>
    <ligand>
        <name>NADP(+)</name>
        <dbReference type="ChEBI" id="CHEBI:58349"/>
    </ligand>
</feature>
<comment type="cofactor">
    <cofactor evidence="9">
        <name>Mg(2+)</name>
        <dbReference type="ChEBI" id="CHEBI:18420"/>
    </cofactor>
    <text evidence="9">Binds 2 magnesium ions per subunit.</text>
</comment>
<evidence type="ECO:0000313" key="14">
    <source>
        <dbReference type="Proteomes" id="UP001139344"/>
    </source>
</evidence>
<dbReference type="Gene3D" id="3.40.50.720">
    <property type="entry name" value="NAD(P)-binding Rossmann-like Domain"/>
    <property type="match status" value="1"/>
</dbReference>
<dbReference type="GO" id="GO:0009099">
    <property type="term" value="P:L-valine biosynthetic process"/>
    <property type="evidence" value="ECO:0007669"/>
    <property type="project" value="UniProtKB-UniRule"/>
</dbReference>
<feature type="binding site" evidence="9">
    <location>
        <position position="158"/>
    </location>
    <ligand>
        <name>NADP(+)</name>
        <dbReference type="ChEBI" id="CHEBI:58349"/>
    </ligand>
</feature>
<dbReference type="Pfam" id="PF01450">
    <property type="entry name" value="KARI_C"/>
    <property type="match status" value="2"/>
</dbReference>
<dbReference type="InterPro" id="IPR013023">
    <property type="entry name" value="KARI"/>
</dbReference>
<keyword evidence="5 9" id="KW-0479">Metal-binding</keyword>
<dbReference type="SUPFAM" id="SSF51735">
    <property type="entry name" value="NAD(P)-binding Rossmann-fold domains"/>
    <property type="match status" value="1"/>
</dbReference>
<comment type="catalytic activity">
    <reaction evidence="9">
        <text>(2R)-2,3-dihydroxy-3-methylbutanoate + NADP(+) = (2S)-2-acetolactate + NADPH + H(+)</text>
        <dbReference type="Rhea" id="RHEA:22068"/>
        <dbReference type="ChEBI" id="CHEBI:15378"/>
        <dbReference type="ChEBI" id="CHEBI:49072"/>
        <dbReference type="ChEBI" id="CHEBI:57783"/>
        <dbReference type="ChEBI" id="CHEBI:58349"/>
        <dbReference type="ChEBI" id="CHEBI:58476"/>
        <dbReference type="EC" id="1.1.1.86"/>
    </reaction>
</comment>
<comment type="caution">
    <text evidence="10">Lacks conserved residue(s) required for the propagation of feature annotation.</text>
</comment>
<dbReference type="NCBIfam" id="NF003557">
    <property type="entry name" value="PRK05225.1"/>
    <property type="match status" value="1"/>
</dbReference>
<dbReference type="NCBIfam" id="TIGR00465">
    <property type="entry name" value="ilvC"/>
    <property type="match status" value="1"/>
</dbReference>
<dbReference type="GO" id="GO:0009097">
    <property type="term" value="P:isoleucine biosynthetic process"/>
    <property type="evidence" value="ECO:0007669"/>
    <property type="project" value="UniProtKB-UniRule"/>
</dbReference>
<keyword evidence="9" id="KW-0521">NADP</keyword>
<comment type="catalytic activity">
    <reaction evidence="9">
        <text>(2R,3R)-2,3-dihydroxy-3-methylpentanoate + NADP(+) = (S)-2-ethyl-2-hydroxy-3-oxobutanoate + NADPH + H(+)</text>
        <dbReference type="Rhea" id="RHEA:13493"/>
        <dbReference type="ChEBI" id="CHEBI:15378"/>
        <dbReference type="ChEBI" id="CHEBI:49256"/>
        <dbReference type="ChEBI" id="CHEBI:49258"/>
        <dbReference type="ChEBI" id="CHEBI:57783"/>
        <dbReference type="ChEBI" id="CHEBI:58349"/>
        <dbReference type="EC" id="1.1.1.86"/>
    </reaction>
</comment>
<feature type="binding site" evidence="9">
    <location>
        <begin position="108"/>
        <end position="110"/>
    </location>
    <ligand>
        <name>NADP(+)</name>
        <dbReference type="ChEBI" id="CHEBI:58349"/>
    </ligand>
</feature>
<dbReference type="InterPro" id="IPR036291">
    <property type="entry name" value="NAD(P)-bd_dom_sf"/>
</dbReference>
<evidence type="ECO:0000313" key="13">
    <source>
        <dbReference type="EMBL" id="MCG9972099.1"/>
    </source>
</evidence>
<feature type="active site" evidence="9">
    <location>
        <position position="132"/>
    </location>
</feature>
<evidence type="ECO:0000256" key="2">
    <source>
        <dbReference type="ARBA" id="ARBA00004885"/>
    </source>
</evidence>
<dbReference type="PANTHER" id="PTHR21371">
    <property type="entry name" value="KETOL-ACID REDUCTOISOMERASE, MITOCHONDRIAL"/>
    <property type="match status" value="1"/>
</dbReference>
<dbReference type="GO" id="GO:0005829">
    <property type="term" value="C:cytosol"/>
    <property type="evidence" value="ECO:0007669"/>
    <property type="project" value="TreeGrafter"/>
</dbReference>
<dbReference type="InterPro" id="IPR013116">
    <property type="entry name" value="KARI_N"/>
</dbReference>
<keyword evidence="4 9" id="KW-0028">Amino-acid biosynthesis</keyword>
<organism evidence="13 14">
    <name type="scientific">Christiangramia crocea</name>
    <dbReference type="NCBI Taxonomy" id="2904124"/>
    <lineage>
        <taxon>Bacteria</taxon>
        <taxon>Pseudomonadati</taxon>
        <taxon>Bacteroidota</taxon>
        <taxon>Flavobacteriia</taxon>
        <taxon>Flavobacteriales</taxon>
        <taxon>Flavobacteriaceae</taxon>
        <taxon>Christiangramia</taxon>
    </lineage>
</organism>
<keyword evidence="8 9" id="KW-0100">Branched-chain amino acid biosynthesis</keyword>
<comment type="pathway">
    <text evidence="1 9">Amino-acid biosynthesis; L-valine biosynthesis; L-valine from pyruvate: step 2/4.</text>
</comment>
<comment type="similarity">
    <text evidence="3 9 10">Belongs to the ketol-acid reductoisomerase family.</text>
</comment>
<reference evidence="13" key="1">
    <citation type="submission" date="2021-12" db="EMBL/GenBank/DDBJ databases">
        <title>Description of Gramella crocea sp. nov., a new bacterium isolated from activated sludge.</title>
        <authorList>
            <person name="Zhang X."/>
        </authorList>
    </citation>
    <scope>NUCLEOTIDE SEQUENCE</scope>
    <source>
        <strain evidence="13">YB25</strain>
    </source>
</reference>
<feature type="binding site" evidence="10">
    <location>
        <position position="278"/>
    </location>
    <ligand>
        <name>substrate</name>
    </ligand>
</feature>
<dbReference type="EMBL" id="JAJSON010000023">
    <property type="protein sequence ID" value="MCG9972099.1"/>
    <property type="molecule type" value="Genomic_DNA"/>
</dbReference>
<feature type="binding site" evidence="9 10">
    <location>
        <position position="217"/>
    </location>
    <ligand>
        <name>Mg(2+)</name>
        <dbReference type="ChEBI" id="CHEBI:18420"/>
        <label>1</label>
    </ligand>
</feature>
<feature type="domain" description="KARI C-terminal knotted" evidence="12">
    <location>
        <begin position="209"/>
        <end position="353"/>
    </location>
</feature>
<evidence type="ECO:0000256" key="7">
    <source>
        <dbReference type="ARBA" id="ARBA00023002"/>
    </source>
</evidence>
<keyword evidence="6 9" id="KW-0460">Magnesium</keyword>
<evidence type="ECO:0000256" key="3">
    <source>
        <dbReference type="ARBA" id="ARBA00010318"/>
    </source>
</evidence>
<evidence type="ECO:0000256" key="4">
    <source>
        <dbReference type="ARBA" id="ARBA00022605"/>
    </source>
</evidence>
<evidence type="ECO:0000256" key="1">
    <source>
        <dbReference type="ARBA" id="ARBA00004864"/>
    </source>
</evidence>
<feature type="binding site" evidence="9 10">
    <location>
        <position position="414"/>
    </location>
    <ligand>
        <name>substrate</name>
    </ligand>
</feature>
<feature type="binding site" evidence="9">
    <location>
        <position position="68"/>
    </location>
    <ligand>
        <name>NADP(+)</name>
        <dbReference type="ChEBI" id="CHEBI:58349"/>
    </ligand>
</feature>
<dbReference type="SUPFAM" id="SSF48179">
    <property type="entry name" value="6-phosphogluconate dehydrogenase C-terminal domain-like"/>
    <property type="match status" value="2"/>
</dbReference>
<dbReference type="InterPro" id="IPR008927">
    <property type="entry name" value="6-PGluconate_DH-like_C_sf"/>
</dbReference>
<dbReference type="RefSeq" id="WP_240099016.1">
    <property type="nucleotide sequence ID" value="NZ_JAJSON010000023.1"/>
</dbReference>
<feature type="binding site" evidence="9 10">
    <location>
        <position position="389"/>
    </location>
    <ligand>
        <name>Mg(2+)</name>
        <dbReference type="ChEBI" id="CHEBI:18420"/>
        <label>2</label>
    </ligand>
</feature>
<dbReference type="EC" id="1.1.1.86" evidence="9"/>
<dbReference type="InterPro" id="IPR000506">
    <property type="entry name" value="KARI_C"/>
</dbReference>
<feature type="domain" description="KARI C-terminal knotted" evidence="12">
    <location>
        <begin position="354"/>
        <end position="486"/>
    </location>
</feature>
<evidence type="ECO:0000259" key="12">
    <source>
        <dbReference type="PROSITE" id="PS51851"/>
    </source>
</evidence>
<protein>
    <recommendedName>
        <fullName evidence="9">Ketol-acid reductoisomerase (NADP(+))</fullName>
        <shortName evidence="9">KARI</shortName>
        <ecNumber evidence="9">1.1.1.86</ecNumber>
    </recommendedName>
    <alternativeName>
        <fullName evidence="9">Acetohydroxy-acid isomeroreductase</fullName>
        <shortName evidence="9">AHIR</shortName>
    </alternativeName>
    <alternativeName>
        <fullName evidence="9">Alpha-keto-beta-hydroxylacyl reductoisomerase</fullName>
    </alternativeName>
</protein>
<dbReference type="GO" id="GO:0000287">
    <property type="term" value="F:magnesium ion binding"/>
    <property type="evidence" value="ECO:0007669"/>
    <property type="project" value="UniProtKB-UniRule"/>
</dbReference>
<feature type="binding site" evidence="9">
    <location>
        <position position="76"/>
    </location>
    <ligand>
        <name>NADP(+)</name>
        <dbReference type="ChEBI" id="CHEBI:58349"/>
    </ligand>
</feature>
<dbReference type="InterPro" id="IPR013328">
    <property type="entry name" value="6PGD_dom2"/>
</dbReference>
<comment type="function">
    <text evidence="9">Involved in the biosynthesis of branched-chain amino acids (BCAA). Catalyzes an alkyl-migration followed by a ketol-acid reduction of (S)-2-acetolactate (S2AL) to yield (R)-2,3-dihydroxy-isovalerate. In the isomerase reaction, S2AL is rearranged via a Mg-dependent methyl migration to produce 3-hydroxy-3-methyl-2-ketobutyrate (HMKB). In the reductase reaction, this 2-ketoacid undergoes a metal-dependent reduction by NADPH to yield (R)-2,3-dihydroxy-isovalerate.</text>
</comment>
<dbReference type="HAMAP" id="MF_00435">
    <property type="entry name" value="IlvC"/>
    <property type="match status" value="1"/>
</dbReference>
<keyword evidence="14" id="KW-1185">Reference proteome</keyword>
<feature type="domain" description="KARI N-terminal Rossmann" evidence="11">
    <location>
        <begin position="15"/>
        <end position="208"/>
    </location>
</feature>